<dbReference type="Gene3D" id="3.30.70.20">
    <property type="match status" value="2"/>
</dbReference>
<dbReference type="STRING" id="1817816.A2Y64_07505"/>
<dbReference type="EMBL" id="MFAF01000126">
    <property type="protein sequence ID" value="OGD72298.1"/>
    <property type="molecule type" value="Genomic_DNA"/>
</dbReference>
<evidence type="ECO:0000256" key="2">
    <source>
        <dbReference type="ARBA" id="ARBA00022723"/>
    </source>
</evidence>
<evidence type="ECO:0000259" key="5">
    <source>
        <dbReference type="PROSITE" id="PS51379"/>
    </source>
</evidence>
<dbReference type="PROSITE" id="PS00198">
    <property type="entry name" value="4FE4S_FER_1"/>
    <property type="match status" value="1"/>
</dbReference>
<reference evidence="6 7" key="1">
    <citation type="journal article" date="2016" name="Nat. Commun.">
        <title>Thousands of microbial genomes shed light on interconnected biogeochemical processes in an aquifer system.</title>
        <authorList>
            <person name="Anantharaman K."/>
            <person name="Brown C.T."/>
            <person name="Hug L.A."/>
            <person name="Sharon I."/>
            <person name="Castelle C.J."/>
            <person name="Probst A.J."/>
            <person name="Thomas B.C."/>
            <person name="Singh A."/>
            <person name="Wilkins M.J."/>
            <person name="Karaoz U."/>
            <person name="Brodie E.L."/>
            <person name="Williams K.H."/>
            <person name="Hubbard S.S."/>
            <person name="Banfield J.F."/>
        </authorList>
    </citation>
    <scope>NUCLEOTIDE SEQUENCE [LARGE SCALE GENOMIC DNA]</scope>
</reference>
<dbReference type="PANTHER" id="PTHR43687">
    <property type="entry name" value="ADENYLYLSULFATE REDUCTASE, BETA SUBUNIT"/>
    <property type="match status" value="1"/>
</dbReference>
<dbReference type="SUPFAM" id="SSF54862">
    <property type="entry name" value="4Fe-4S ferredoxins"/>
    <property type="match status" value="1"/>
</dbReference>
<dbReference type="PROSITE" id="PS51379">
    <property type="entry name" value="4FE4S_FER_2"/>
    <property type="match status" value="2"/>
</dbReference>
<dbReference type="GO" id="GO:0046872">
    <property type="term" value="F:metal ion binding"/>
    <property type="evidence" value="ECO:0007669"/>
    <property type="project" value="UniProtKB-KW"/>
</dbReference>
<dbReference type="PANTHER" id="PTHR43687:SF3">
    <property type="entry name" value="4FE-4S FERREDOXIN-TYPE DOMAIN-CONTAINING PROTEIN"/>
    <property type="match status" value="1"/>
</dbReference>
<dbReference type="Proteomes" id="UP000177187">
    <property type="component" value="Unassembled WGS sequence"/>
</dbReference>
<keyword evidence="1" id="KW-0004">4Fe-4S</keyword>
<dbReference type="InterPro" id="IPR050572">
    <property type="entry name" value="Fe-S_Ferredoxin"/>
</dbReference>
<feature type="domain" description="4Fe-4S ferredoxin-type" evidence="5">
    <location>
        <begin position="125"/>
        <end position="154"/>
    </location>
</feature>
<dbReference type="GO" id="GO:0051539">
    <property type="term" value="F:4 iron, 4 sulfur cluster binding"/>
    <property type="evidence" value="ECO:0007669"/>
    <property type="project" value="UniProtKB-KW"/>
</dbReference>
<keyword evidence="2" id="KW-0479">Metal-binding</keyword>
<organism evidence="6 7">
    <name type="scientific">Candidatus Coatesbacteria bacterium RBG_13_66_14</name>
    <dbReference type="NCBI Taxonomy" id="1817816"/>
    <lineage>
        <taxon>Bacteria</taxon>
        <taxon>Candidatus Coatesiibacteriota</taxon>
    </lineage>
</organism>
<sequence>MTDERDFNIHCVCSHEEARRLIEAQSGFRLTNCGCREEVGGCARSRTDVCLMFPGAKDVSGNGVPWAISREEALAILREAGQKRLVARPWREVSPDRADGICFCCDCCCGYFREPGRWVCDKGAMVERTDREVCTDCGSCVETCYFGARTLDPEKGALVLDAEKCYGCGLCVAACPNGAVELFTR</sequence>
<name>A0A1F5EXZ7_9BACT</name>
<dbReference type="InterPro" id="IPR017900">
    <property type="entry name" value="4Fe4S_Fe_S_CS"/>
</dbReference>
<evidence type="ECO:0000313" key="7">
    <source>
        <dbReference type="Proteomes" id="UP000177187"/>
    </source>
</evidence>
<keyword evidence="4" id="KW-0411">Iron-sulfur</keyword>
<dbReference type="AlphaFoldDB" id="A0A1F5EXZ7"/>
<protein>
    <recommendedName>
        <fullName evidence="5">4Fe-4S ferredoxin-type domain-containing protein</fullName>
    </recommendedName>
</protein>
<evidence type="ECO:0000313" key="6">
    <source>
        <dbReference type="EMBL" id="OGD72298.1"/>
    </source>
</evidence>
<keyword evidence="3" id="KW-0408">Iron</keyword>
<accession>A0A1F5EXZ7</accession>
<evidence type="ECO:0000256" key="1">
    <source>
        <dbReference type="ARBA" id="ARBA00022485"/>
    </source>
</evidence>
<dbReference type="InterPro" id="IPR017896">
    <property type="entry name" value="4Fe4S_Fe-S-bd"/>
</dbReference>
<evidence type="ECO:0000256" key="4">
    <source>
        <dbReference type="ARBA" id="ARBA00023014"/>
    </source>
</evidence>
<comment type="caution">
    <text evidence="6">The sequence shown here is derived from an EMBL/GenBank/DDBJ whole genome shotgun (WGS) entry which is preliminary data.</text>
</comment>
<gene>
    <name evidence="6" type="ORF">A2Y64_07505</name>
</gene>
<evidence type="ECO:0000256" key="3">
    <source>
        <dbReference type="ARBA" id="ARBA00023004"/>
    </source>
</evidence>
<dbReference type="Pfam" id="PF12838">
    <property type="entry name" value="Fer4_7"/>
    <property type="match status" value="1"/>
</dbReference>
<proteinExistence type="predicted"/>
<feature type="domain" description="4Fe-4S ferredoxin-type" evidence="5">
    <location>
        <begin position="156"/>
        <end position="185"/>
    </location>
</feature>